<dbReference type="InterPro" id="IPR013497">
    <property type="entry name" value="Topo_IA_cen"/>
</dbReference>
<keyword evidence="8 15" id="KW-0413">Isomerase</keyword>
<evidence type="ECO:0000313" key="16">
    <source>
        <dbReference type="Proteomes" id="UP000198356"/>
    </source>
</evidence>
<dbReference type="SMART" id="SM00436">
    <property type="entry name" value="TOP1Bc"/>
    <property type="match status" value="1"/>
</dbReference>
<dbReference type="GO" id="GO:0046872">
    <property type="term" value="F:metal ion binding"/>
    <property type="evidence" value="ECO:0007669"/>
    <property type="project" value="UniProtKB-KW"/>
</dbReference>
<dbReference type="Gene3D" id="3.40.50.140">
    <property type="match status" value="1"/>
</dbReference>
<dbReference type="InterPro" id="IPR003602">
    <property type="entry name" value="Topo_IA_DNA-bd_dom"/>
</dbReference>
<keyword evidence="4" id="KW-0479">Metal-binding</keyword>
<keyword evidence="16" id="KW-1185">Reference proteome</keyword>
<evidence type="ECO:0000256" key="4">
    <source>
        <dbReference type="ARBA" id="ARBA00022723"/>
    </source>
</evidence>
<dbReference type="CDD" id="cd00186">
    <property type="entry name" value="TOP1Ac"/>
    <property type="match status" value="1"/>
</dbReference>
<evidence type="ECO:0000256" key="7">
    <source>
        <dbReference type="ARBA" id="ARBA00023125"/>
    </source>
</evidence>
<dbReference type="InterPro" id="IPR025589">
    <property type="entry name" value="Toprim_C_rpt"/>
</dbReference>
<dbReference type="InterPro" id="IPR013824">
    <property type="entry name" value="Topo_IA_cen_sub1"/>
</dbReference>
<keyword evidence="5" id="KW-0460">Magnesium</keyword>
<comment type="catalytic activity">
    <reaction evidence="1">
        <text>ATP-independent breakage of single-stranded DNA, followed by passage and rejoining.</text>
        <dbReference type="EC" id="5.6.2.1"/>
    </reaction>
</comment>
<dbReference type="GO" id="GO:0003917">
    <property type="term" value="F:DNA topoisomerase type I (single strand cut, ATP-independent) activity"/>
    <property type="evidence" value="ECO:0007669"/>
    <property type="project" value="UniProtKB-EC"/>
</dbReference>
<dbReference type="Gene3D" id="1.10.290.10">
    <property type="entry name" value="Topoisomerase I, domain 4"/>
    <property type="match status" value="1"/>
</dbReference>
<dbReference type="InterPro" id="IPR023405">
    <property type="entry name" value="Topo_IA_core_domain"/>
</dbReference>
<evidence type="ECO:0000256" key="12">
    <source>
        <dbReference type="ARBA" id="ARBA00032877"/>
    </source>
</evidence>
<dbReference type="Gene3D" id="1.10.460.10">
    <property type="entry name" value="Topoisomerase I, domain 2"/>
    <property type="match status" value="1"/>
</dbReference>
<dbReference type="PROSITE" id="PS52039">
    <property type="entry name" value="TOPO_IA_2"/>
    <property type="match status" value="1"/>
</dbReference>
<dbReference type="RefSeq" id="WP_089406810.1">
    <property type="nucleotide sequence ID" value="NZ_FZOU01000001.1"/>
</dbReference>
<organism evidence="15 16">
    <name type="scientific">Granulicella rosea</name>
    <dbReference type="NCBI Taxonomy" id="474952"/>
    <lineage>
        <taxon>Bacteria</taxon>
        <taxon>Pseudomonadati</taxon>
        <taxon>Acidobacteriota</taxon>
        <taxon>Terriglobia</taxon>
        <taxon>Terriglobales</taxon>
        <taxon>Acidobacteriaceae</taxon>
        <taxon>Granulicella</taxon>
    </lineage>
</organism>
<evidence type="ECO:0000259" key="13">
    <source>
        <dbReference type="PROSITE" id="PS50880"/>
    </source>
</evidence>
<reference evidence="15 16" key="1">
    <citation type="submission" date="2017-06" db="EMBL/GenBank/DDBJ databases">
        <authorList>
            <person name="Kim H.J."/>
            <person name="Triplett B.A."/>
        </authorList>
    </citation>
    <scope>NUCLEOTIDE SEQUENCE [LARGE SCALE GENOMIC DNA]</scope>
    <source>
        <strain evidence="15 16">DSM 18704</strain>
    </source>
</reference>
<dbReference type="EMBL" id="FZOU01000001">
    <property type="protein sequence ID" value="SNS32934.1"/>
    <property type="molecule type" value="Genomic_DNA"/>
</dbReference>
<dbReference type="InterPro" id="IPR013826">
    <property type="entry name" value="Topo_IA_cen_sub3"/>
</dbReference>
<dbReference type="Pfam" id="PF01131">
    <property type="entry name" value="Topoisom_bac"/>
    <property type="match status" value="1"/>
</dbReference>
<dbReference type="PRINTS" id="PR00417">
    <property type="entry name" value="PRTPISMRASEI"/>
</dbReference>
<dbReference type="GO" id="GO:0003677">
    <property type="term" value="F:DNA binding"/>
    <property type="evidence" value="ECO:0007669"/>
    <property type="project" value="UniProtKB-KW"/>
</dbReference>
<dbReference type="PROSITE" id="PS00396">
    <property type="entry name" value="TOPO_IA_1"/>
    <property type="match status" value="1"/>
</dbReference>
<dbReference type="GO" id="GO:0006281">
    <property type="term" value="P:DNA repair"/>
    <property type="evidence" value="ECO:0007669"/>
    <property type="project" value="TreeGrafter"/>
</dbReference>
<evidence type="ECO:0000256" key="2">
    <source>
        <dbReference type="ARBA" id="ARBA00009446"/>
    </source>
</evidence>
<evidence type="ECO:0000256" key="8">
    <source>
        <dbReference type="ARBA" id="ARBA00023235"/>
    </source>
</evidence>
<keyword evidence="6" id="KW-0799">Topoisomerase</keyword>
<dbReference type="InterPro" id="IPR000380">
    <property type="entry name" value="Topo_IA"/>
</dbReference>
<dbReference type="InterPro" id="IPR005738">
    <property type="entry name" value="TopoIII"/>
</dbReference>
<evidence type="ECO:0000256" key="1">
    <source>
        <dbReference type="ARBA" id="ARBA00000213"/>
    </source>
</evidence>
<accession>A0A239DMM9</accession>
<dbReference type="InterPro" id="IPR006171">
    <property type="entry name" value="TOPRIM_dom"/>
</dbReference>
<dbReference type="GO" id="GO:0043597">
    <property type="term" value="C:cytoplasmic replication fork"/>
    <property type="evidence" value="ECO:0007669"/>
    <property type="project" value="TreeGrafter"/>
</dbReference>
<evidence type="ECO:0000256" key="11">
    <source>
        <dbReference type="ARBA" id="ARBA00032235"/>
    </source>
</evidence>
<dbReference type="Pfam" id="PF01751">
    <property type="entry name" value="Toprim"/>
    <property type="match status" value="1"/>
</dbReference>
<dbReference type="InterPro" id="IPR003601">
    <property type="entry name" value="Topo_IA_2"/>
</dbReference>
<keyword evidence="7" id="KW-0238">DNA-binding</keyword>
<dbReference type="NCBIfam" id="TIGR01056">
    <property type="entry name" value="topB"/>
    <property type="match status" value="1"/>
</dbReference>
<dbReference type="InterPro" id="IPR034144">
    <property type="entry name" value="TOPRIM_TopoIII"/>
</dbReference>
<dbReference type="GO" id="GO:0006265">
    <property type="term" value="P:DNA topological change"/>
    <property type="evidence" value="ECO:0007669"/>
    <property type="project" value="InterPro"/>
</dbReference>
<dbReference type="AlphaFoldDB" id="A0A239DMM9"/>
<protein>
    <recommendedName>
        <fullName evidence="3">DNA topoisomerase</fullName>
        <ecNumber evidence="3">5.6.2.1</ecNumber>
    </recommendedName>
    <alternativeName>
        <fullName evidence="12">Omega-protein</fullName>
    </alternativeName>
    <alternativeName>
        <fullName evidence="11">Relaxing enzyme</fullName>
    </alternativeName>
    <alternativeName>
        <fullName evidence="9">Swivelase</fullName>
    </alternativeName>
    <alternativeName>
        <fullName evidence="10">Untwisting enzyme</fullName>
    </alternativeName>
</protein>
<dbReference type="NCBIfam" id="NF005829">
    <property type="entry name" value="PRK07726.1"/>
    <property type="match status" value="1"/>
</dbReference>
<gene>
    <name evidence="15" type="ORF">SAMN05421770_101523</name>
</gene>
<dbReference type="CDD" id="cd03362">
    <property type="entry name" value="TOPRIM_TopoIA_TopoIII"/>
    <property type="match status" value="1"/>
</dbReference>
<dbReference type="InterPro" id="IPR013825">
    <property type="entry name" value="Topo_IA_cen_sub2"/>
</dbReference>
<dbReference type="Proteomes" id="UP000198356">
    <property type="component" value="Unassembled WGS sequence"/>
</dbReference>
<evidence type="ECO:0000256" key="10">
    <source>
        <dbReference type="ARBA" id="ARBA00031985"/>
    </source>
</evidence>
<evidence type="ECO:0000313" key="15">
    <source>
        <dbReference type="EMBL" id="SNS32934.1"/>
    </source>
</evidence>
<comment type="similarity">
    <text evidence="2">Belongs to the type IA topoisomerase family.</text>
</comment>
<dbReference type="GO" id="GO:0006310">
    <property type="term" value="P:DNA recombination"/>
    <property type="evidence" value="ECO:0007669"/>
    <property type="project" value="TreeGrafter"/>
</dbReference>
<dbReference type="SMART" id="SM00437">
    <property type="entry name" value="TOP1Ac"/>
    <property type="match status" value="1"/>
</dbReference>
<dbReference type="SMART" id="SM00493">
    <property type="entry name" value="TOPRIM"/>
    <property type="match status" value="1"/>
</dbReference>
<dbReference type="Gene3D" id="2.70.20.10">
    <property type="entry name" value="Topoisomerase I, domain 3"/>
    <property type="match status" value="1"/>
</dbReference>
<evidence type="ECO:0000256" key="5">
    <source>
        <dbReference type="ARBA" id="ARBA00022842"/>
    </source>
</evidence>
<dbReference type="Pfam" id="PF13342">
    <property type="entry name" value="Toprim_Crpt"/>
    <property type="match status" value="1"/>
</dbReference>
<dbReference type="EC" id="5.6.2.1" evidence="3"/>
<dbReference type="PROSITE" id="PS50880">
    <property type="entry name" value="TOPRIM"/>
    <property type="match status" value="1"/>
</dbReference>
<dbReference type="PANTHER" id="PTHR11390">
    <property type="entry name" value="PROKARYOTIC DNA TOPOISOMERASE"/>
    <property type="match status" value="1"/>
</dbReference>
<proteinExistence type="inferred from homology"/>
<dbReference type="SUPFAM" id="SSF56712">
    <property type="entry name" value="Prokaryotic type I DNA topoisomerase"/>
    <property type="match status" value="1"/>
</dbReference>
<evidence type="ECO:0000259" key="14">
    <source>
        <dbReference type="PROSITE" id="PS52039"/>
    </source>
</evidence>
<dbReference type="PANTHER" id="PTHR11390:SF21">
    <property type="entry name" value="DNA TOPOISOMERASE 3-ALPHA"/>
    <property type="match status" value="1"/>
</dbReference>
<evidence type="ECO:0000256" key="9">
    <source>
        <dbReference type="ARBA" id="ARBA00030003"/>
    </source>
</evidence>
<evidence type="ECO:0000256" key="3">
    <source>
        <dbReference type="ARBA" id="ARBA00012891"/>
    </source>
</evidence>
<feature type="domain" description="Toprim" evidence="13">
    <location>
        <begin position="1"/>
        <end position="135"/>
    </location>
</feature>
<name>A0A239DMM9_9BACT</name>
<dbReference type="OrthoDB" id="9803554at2"/>
<evidence type="ECO:0000256" key="6">
    <source>
        <dbReference type="ARBA" id="ARBA00023029"/>
    </source>
</evidence>
<sequence length="712" mass="78451">MRVILAEKPSVARDIAKALGCTTKEQGFFRGKDDLVTWAIGHLVRLAEPGDMNPAWGKPWRREALPMIPGEWTYLAEDRTADQFAVIQRLFNDKRVTQIVNATDAGREGEAIFRRIYDLTGSKKPVLRFWASSLTEDAIEAAFAKLRPASDYDALGAAAQARAQIDWLIGMNHSRATTLHNSLNCSVGRVQTPTLAMIVRRHHEITGFVKTFFYEVHADMGEFVARALNAAQKYDFDKKPEAEAILASIPAMTIATVTAMERKPRRTPPPQLHNLGELQKEANRRFGLTADRTLELAQSLYENHKAITYPRSSSRHLSEDMVGGLPAVLRALRLGPDKQVHVDAALARAKSGPKLSKRFVDGSKLSDHHAIIPTAKAAPGTLSADERKVYQIVAERFLCIFLPDKETEETRIDLAAGVPKQHPFRAKGSRLVAPGWTAVTGNFDPENKNEELEDRQELPLLKVGQQLPVQDSELVTKERKPPAKFNDATLLSAMETAGKQIDDEALREAMKGRGLGTEATRSAIIQKLIDLSYVERNGKAFDPTGKGIALIDQVLPKLASAELTGAMEEQLALVEAGKLDASVILSQVADELKKDIPAVFASKKMQAAAATPITAKEGELLCPKCKGGLLAKRPGQTFYGCSRFREGCGFTVNTVVAKKAITDAQVRDLVSPAKKYRTKVIKGFTSKAGKPFDALLFLNQANEWKVEFEFER</sequence>
<feature type="domain" description="Topo IA-type catalytic" evidence="14">
    <location>
        <begin position="152"/>
        <end position="597"/>
    </location>
</feature>
<dbReference type="InterPro" id="IPR023406">
    <property type="entry name" value="Topo_IA_AS"/>
</dbReference>